<reference evidence="13" key="1">
    <citation type="submission" date="2017-08" db="EMBL/GenBank/DDBJ databases">
        <title>A dynamic microbial community with high functional redundancy inhabits the cold, oxic subseafloor aquifer.</title>
        <authorList>
            <person name="Tully B.J."/>
            <person name="Wheat C.G."/>
            <person name="Glazer B.T."/>
            <person name="Huber J.A."/>
        </authorList>
    </citation>
    <scope>NUCLEOTIDE SEQUENCE [LARGE SCALE GENOMIC DNA]</scope>
</reference>
<evidence type="ECO:0000313" key="12">
    <source>
        <dbReference type="EMBL" id="PCI78022.1"/>
    </source>
</evidence>
<feature type="domain" description="TonB-dependent receptor plug" evidence="11">
    <location>
        <begin position="57"/>
        <end position="142"/>
    </location>
</feature>
<dbReference type="PANTHER" id="PTHR30069">
    <property type="entry name" value="TONB-DEPENDENT OUTER MEMBRANE RECEPTOR"/>
    <property type="match status" value="1"/>
</dbReference>
<dbReference type="EMBL" id="NVUL01000038">
    <property type="protein sequence ID" value="PCI78022.1"/>
    <property type="molecule type" value="Genomic_DNA"/>
</dbReference>
<dbReference type="InterPro" id="IPR036942">
    <property type="entry name" value="Beta-barrel_TonB_sf"/>
</dbReference>
<comment type="subcellular location">
    <subcellularLocation>
        <location evidence="1">Cell outer membrane</location>
        <topology evidence="1">Multi-pass membrane protein</topology>
    </subcellularLocation>
</comment>
<keyword evidence="5 8" id="KW-0798">TonB box</keyword>
<evidence type="ECO:0000256" key="6">
    <source>
        <dbReference type="ARBA" id="ARBA00023136"/>
    </source>
</evidence>
<feature type="domain" description="TonB-dependent receptor-like beta-barrel" evidence="10">
    <location>
        <begin position="229"/>
        <end position="684"/>
    </location>
</feature>
<name>A0A2A4X5T9_9GAMM</name>
<dbReference type="PANTHER" id="PTHR30069:SF49">
    <property type="entry name" value="OUTER MEMBRANE PROTEIN C"/>
    <property type="match status" value="1"/>
</dbReference>
<dbReference type="InterPro" id="IPR000531">
    <property type="entry name" value="Beta-barrel_TonB"/>
</dbReference>
<evidence type="ECO:0000313" key="13">
    <source>
        <dbReference type="Proteomes" id="UP000218767"/>
    </source>
</evidence>
<proteinExistence type="inferred from homology"/>
<evidence type="ECO:0000256" key="5">
    <source>
        <dbReference type="ARBA" id="ARBA00023077"/>
    </source>
</evidence>
<keyword evidence="9" id="KW-0732">Signal</keyword>
<dbReference type="SUPFAM" id="SSF56935">
    <property type="entry name" value="Porins"/>
    <property type="match status" value="1"/>
</dbReference>
<dbReference type="InterPro" id="IPR039426">
    <property type="entry name" value="TonB-dep_rcpt-like"/>
</dbReference>
<dbReference type="InterPro" id="IPR012910">
    <property type="entry name" value="Plug_dom"/>
</dbReference>
<keyword evidence="7" id="KW-0998">Cell outer membrane</keyword>
<evidence type="ECO:0000256" key="8">
    <source>
        <dbReference type="RuleBase" id="RU003357"/>
    </source>
</evidence>
<evidence type="ECO:0000256" key="3">
    <source>
        <dbReference type="ARBA" id="ARBA00022452"/>
    </source>
</evidence>
<protein>
    <submittedName>
        <fullName evidence="12">Ligand-gated channel</fullName>
    </submittedName>
</protein>
<dbReference type="Gene3D" id="2.40.170.20">
    <property type="entry name" value="TonB-dependent receptor, beta-barrel domain"/>
    <property type="match status" value="1"/>
</dbReference>
<keyword evidence="4" id="KW-0812">Transmembrane</keyword>
<keyword evidence="3" id="KW-1134">Transmembrane beta strand</keyword>
<feature type="chain" id="PRO_5012269310" evidence="9">
    <location>
        <begin position="30"/>
        <end position="725"/>
    </location>
</feature>
<dbReference type="Gene3D" id="2.170.130.10">
    <property type="entry name" value="TonB-dependent receptor, plug domain"/>
    <property type="match status" value="1"/>
</dbReference>
<accession>A0A2A4X5T9</accession>
<gene>
    <name evidence="12" type="ORF">COB20_06980</name>
</gene>
<dbReference type="GO" id="GO:0044718">
    <property type="term" value="P:siderophore transmembrane transport"/>
    <property type="evidence" value="ECO:0007669"/>
    <property type="project" value="TreeGrafter"/>
</dbReference>
<evidence type="ECO:0000256" key="4">
    <source>
        <dbReference type="ARBA" id="ARBA00022692"/>
    </source>
</evidence>
<dbReference type="GO" id="GO:0009279">
    <property type="term" value="C:cell outer membrane"/>
    <property type="evidence" value="ECO:0007669"/>
    <property type="project" value="UniProtKB-SubCell"/>
</dbReference>
<evidence type="ECO:0000256" key="2">
    <source>
        <dbReference type="ARBA" id="ARBA00022448"/>
    </source>
</evidence>
<feature type="signal peptide" evidence="9">
    <location>
        <begin position="1"/>
        <end position="29"/>
    </location>
</feature>
<evidence type="ECO:0000259" key="10">
    <source>
        <dbReference type="Pfam" id="PF00593"/>
    </source>
</evidence>
<keyword evidence="6 8" id="KW-0472">Membrane</keyword>
<sequence length="725" mass="79550">MKRQNPLNKLKQPIALSLLFISTSTAVYAQNRVEEVVVIGRQEFLETEFTARRTGSNVDAAKLMNQVPGGAANNNGPLTGQIQYRGMFGPRMNVRVDGMLIHGGGPNWMAPPLHHIPAGLMEELVVEQGIASIATGGGIGGAATAYWKRPDYNSGNGWKFSGDTETALSSVDDGASLSGVFGLSSDSQRIYVVGSADDGDDYESAEGPVDATQYERDVFGFGYGFRSGVHEFELNLHQLETEDTGTPGLPMDIDWFDTEVWNASYRTEIGNVGLAIQVYGSNIDHGMSNSLLRPTPDFSNLPLPPFVGDDNRAVLTASEESGFKVTFDWVVGNGTMIAGIEGKDAEHDATVLDPDFAPFFVNNFNGSEVENFAVFGQWSSIIGARGYLEAGFRSENVDMSTGTIDAFPARLVDMNPAMWPMGTPPRAVFMLREDFNAADRSQVDNNLDWVLKGRYQATDNLVVELGFAQKMRSPIYQERYLWIPLEANAGIGDGNNYVGNPELDPEQSRQIELGFDWVVGDFYFSPRFFHRNVDDYIQGIAATNMAVIGVSANANGDPTPLIFANTEAEFSGMDMTFGTRINPNWRVEGIASTVNGDRDDISDNIYRVAPTSARVSLFYEANSFNAKIEQVFVAEQDDLSRTNTLDPMNGNNAFIETDSYALTNVYLTWLMSDALTITAGAENLFDEDYTDHLSGFNRVIGSEVPVGSRMLGQGVNFFGRLQYKW</sequence>
<comment type="caution">
    <text evidence="12">The sequence shown here is derived from an EMBL/GenBank/DDBJ whole genome shotgun (WGS) entry which is preliminary data.</text>
</comment>
<dbReference type="Proteomes" id="UP000218767">
    <property type="component" value="Unassembled WGS sequence"/>
</dbReference>
<evidence type="ECO:0000256" key="1">
    <source>
        <dbReference type="ARBA" id="ARBA00004571"/>
    </source>
</evidence>
<dbReference type="InterPro" id="IPR037066">
    <property type="entry name" value="Plug_dom_sf"/>
</dbReference>
<dbReference type="Pfam" id="PF00593">
    <property type="entry name" value="TonB_dep_Rec_b-barrel"/>
    <property type="match status" value="1"/>
</dbReference>
<comment type="similarity">
    <text evidence="8">Belongs to the TonB-dependent receptor family.</text>
</comment>
<keyword evidence="2" id="KW-0813">Transport</keyword>
<dbReference type="AlphaFoldDB" id="A0A2A4X5T9"/>
<dbReference type="GO" id="GO:0015344">
    <property type="term" value="F:siderophore uptake transmembrane transporter activity"/>
    <property type="evidence" value="ECO:0007669"/>
    <property type="project" value="TreeGrafter"/>
</dbReference>
<organism evidence="12 13">
    <name type="scientific">SAR86 cluster bacterium</name>
    <dbReference type="NCBI Taxonomy" id="2030880"/>
    <lineage>
        <taxon>Bacteria</taxon>
        <taxon>Pseudomonadati</taxon>
        <taxon>Pseudomonadota</taxon>
        <taxon>Gammaproteobacteria</taxon>
        <taxon>SAR86 cluster</taxon>
    </lineage>
</organism>
<evidence type="ECO:0000259" key="11">
    <source>
        <dbReference type="Pfam" id="PF07715"/>
    </source>
</evidence>
<dbReference type="Pfam" id="PF07715">
    <property type="entry name" value="Plug"/>
    <property type="match status" value="1"/>
</dbReference>
<evidence type="ECO:0000256" key="7">
    <source>
        <dbReference type="ARBA" id="ARBA00023237"/>
    </source>
</evidence>
<evidence type="ECO:0000256" key="9">
    <source>
        <dbReference type="SAM" id="SignalP"/>
    </source>
</evidence>